<reference evidence="1 2" key="1">
    <citation type="submission" date="2014-10" db="EMBL/GenBank/DDBJ databases">
        <title>Genome sequence of Ponticoccus sp. strain UMTAT08 isolated from clonal culture of toxic dinoflagellate Alexandrium tamiyavanichii.</title>
        <authorList>
            <person name="Gan H.Y."/>
            <person name="Muhd D.-D."/>
            <person name="Mohd Noor M.E."/>
            <person name="Yeong Y.S."/>
            <person name="Usup G."/>
        </authorList>
    </citation>
    <scope>NUCLEOTIDE SEQUENCE [LARGE SCALE GENOMIC DNA]</scope>
    <source>
        <strain evidence="1 2">UMTAT08</strain>
    </source>
</reference>
<dbReference type="PANTHER" id="PTHR37950:SF1">
    <property type="entry name" value="4-HYDROXYPHENYLACETATE CATABOLISM PROTEIN"/>
    <property type="match status" value="1"/>
</dbReference>
<dbReference type="RefSeq" id="WP_043138074.1">
    <property type="nucleotide sequence ID" value="NZ_BMGQ01000001.1"/>
</dbReference>
<dbReference type="STRING" id="561184.SAMN05216376_105109"/>
<dbReference type="PATRIC" id="fig|1515334.3.peg.999"/>
<name>A0A0B3S613_9RHOB</name>
<dbReference type="InterPro" id="IPR004220">
    <property type="entry name" value="5-COMe_2-OHmuconate_Isoase"/>
</dbReference>
<dbReference type="CDD" id="cd00580">
    <property type="entry name" value="CHMI"/>
    <property type="match status" value="1"/>
</dbReference>
<dbReference type="OrthoDB" id="9814215at2"/>
<accession>A0A0B3S613</accession>
<dbReference type="GO" id="GO:0008704">
    <property type="term" value="F:5-carboxymethyl-2-hydroxymuconate delta-isomerase activity"/>
    <property type="evidence" value="ECO:0007669"/>
    <property type="project" value="InterPro"/>
</dbReference>
<organism evidence="1 2">
    <name type="scientific">Mameliella alba</name>
    <dbReference type="NCBI Taxonomy" id="561184"/>
    <lineage>
        <taxon>Bacteria</taxon>
        <taxon>Pseudomonadati</taxon>
        <taxon>Pseudomonadota</taxon>
        <taxon>Alphaproteobacteria</taxon>
        <taxon>Rhodobacterales</taxon>
        <taxon>Roseobacteraceae</taxon>
        <taxon>Mameliella</taxon>
    </lineage>
</organism>
<dbReference type="EMBL" id="JSUQ01000003">
    <property type="protein sequence ID" value="KHQ54403.1"/>
    <property type="molecule type" value="Genomic_DNA"/>
</dbReference>
<evidence type="ECO:0000313" key="1">
    <source>
        <dbReference type="EMBL" id="KHQ54403.1"/>
    </source>
</evidence>
<comment type="caution">
    <text evidence="1">The sequence shown here is derived from an EMBL/GenBank/DDBJ whole genome shotgun (WGS) entry which is preliminary data.</text>
</comment>
<accession>A0A225QYE2</accession>
<dbReference type="Pfam" id="PF02962">
    <property type="entry name" value="CHMI"/>
    <property type="match status" value="1"/>
</dbReference>
<dbReference type="GeneID" id="66500919"/>
<dbReference type="SUPFAM" id="SSF55331">
    <property type="entry name" value="Tautomerase/MIF"/>
    <property type="match status" value="1"/>
</dbReference>
<accession>A0A225PW45</accession>
<proteinExistence type="predicted"/>
<dbReference type="Proteomes" id="UP000030960">
    <property type="component" value="Unassembled WGS sequence"/>
</dbReference>
<dbReference type="Gene3D" id="3.30.429.10">
    <property type="entry name" value="Macrophage Migration Inhibitory Factor"/>
    <property type="match status" value="1"/>
</dbReference>
<dbReference type="PANTHER" id="PTHR37950">
    <property type="entry name" value="4-HYDROXYPHENYLACETATE CATABOLISM PROTEIN"/>
    <property type="match status" value="1"/>
</dbReference>
<protein>
    <submittedName>
        <fullName evidence="1">5-carboxymethyl-2-hydroxymuconate isomerase</fullName>
    </submittedName>
</protein>
<evidence type="ECO:0000313" key="2">
    <source>
        <dbReference type="Proteomes" id="UP000030960"/>
    </source>
</evidence>
<gene>
    <name evidence="1" type="ORF">OA50_00995</name>
</gene>
<sequence>MPHLKLEYSPGLEALANIQALCDVLHAAMSAAGVFPLAGIRVRAHRCDAASVADRHPDNHFLAMELSVGAGRSKPVLAEAGEAVFAVARDTLADLLDSPHFALSLEIREIDPDLSWKANPIHARLKAES</sequence>
<keyword evidence="2" id="KW-1185">Reference proteome</keyword>
<dbReference type="InterPro" id="IPR014347">
    <property type="entry name" value="Tautomerase/MIF_sf"/>
</dbReference>
<keyword evidence="1" id="KW-0413">Isomerase</keyword>
<dbReference type="AlphaFoldDB" id="A0A0B3S613"/>